<evidence type="ECO:0000313" key="1">
    <source>
        <dbReference type="EMBL" id="KAJ2974345.1"/>
    </source>
</evidence>
<organism evidence="1 2">
    <name type="scientific">Xylaria curta</name>
    <dbReference type="NCBI Taxonomy" id="42375"/>
    <lineage>
        <taxon>Eukaryota</taxon>
        <taxon>Fungi</taxon>
        <taxon>Dikarya</taxon>
        <taxon>Ascomycota</taxon>
        <taxon>Pezizomycotina</taxon>
        <taxon>Sordariomycetes</taxon>
        <taxon>Xylariomycetidae</taxon>
        <taxon>Xylariales</taxon>
        <taxon>Xylariaceae</taxon>
        <taxon>Xylaria</taxon>
    </lineage>
</organism>
<sequence length="146" mass="16614">MATIYIDEEIKIAEPQRYGDDDFHAYPEHVHEREIVRTKKHRDRSVSRTSRAPRHRSRSRRSSSRSSSASSSSSNTGGTAVTSKSEYPKKGKTRIPVRLVSIRAIVELQYPYVIEGNTIIVQKALGQQNIDDLLRLSDEYKKAEPS</sequence>
<evidence type="ECO:0000313" key="2">
    <source>
        <dbReference type="Proteomes" id="UP001143856"/>
    </source>
</evidence>
<protein>
    <submittedName>
        <fullName evidence="1">Uncharacterized protein</fullName>
    </submittedName>
</protein>
<dbReference type="Proteomes" id="UP001143856">
    <property type="component" value="Unassembled WGS sequence"/>
</dbReference>
<dbReference type="EMBL" id="JAPDGR010002755">
    <property type="protein sequence ID" value="KAJ2974345.1"/>
    <property type="molecule type" value="Genomic_DNA"/>
</dbReference>
<reference evidence="1" key="1">
    <citation type="submission" date="2022-10" db="EMBL/GenBank/DDBJ databases">
        <title>Genome Sequence of Xylaria curta.</title>
        <authorList>
            <person name="Buettner E."/>
        </authorList>
    </citation>
    <scope>NUCLEOTIDE SEQUENCE</scope>
    <source>
        <strain evidence="1">Babe10</strain>
    </source>
</reference>
<accession>A0ACC1N4Y4</accession>
<keyword evidence="2" id="KW-1185">Reference proteome</keyword>
<name>A0ACC1N4Y4_9PEZI</name>
<gene>
    <name evidence="1" type="ORF">NUW58_g8688</name>
</gene>
<proteinExistence type="predicted"/>
<comment type="caution">
    <text evidence="1">The sequence shown here is derived from an EMBL/GenBank/DDBJ whole genome shotgun (WGS) entry which is preliminary data.</text>
</comment>